<feature type="transmembrane region" description="Helical" evidence="7">
    <location>
        <begin position="307"/>
        <end position="329"/>
    </location>
</feature>
<feature type="transmembrane region" description="Helical" evidence="7">
    <location>
        <begin position="48"/>
        <end position="67"/>
    </location>
</feature>
<feature type="transmembrane region" description="Helical" evidence="7">
    <location>
        <begin position="341"/>
        <end position="363"/>
    </location>
</feature>
<keyword evidence="3" id="KW-1003">Cell membrane</keyword>
<feature type="transmembrane region" description="Helical" evidence="7">
    <location>
        <begin position="103"/>
        <end position="121"/>
    </location>
</feature>
<gene>
    <name evidence="9" type="ORF">ACFOUW_25910</name>
</gene>
<dbReference type="RefSeq" id="WP_205115183.1">
    <property type="nucleotide sequence ID" value="NZ_JAFBCM010000001.1"/>
</dbReference>
<keyword evidence="4 7" id="KW-0812">Transmembrane</keyword>
<keyword evidence="5 7" id="KW-1133">Transmembrane helix</keyword>
<proteinExistence type="predicted"/>
<evidence type="ECO:0000313" key="9">
    <source>
        <dbReference type="EMBL" id="MFC3764298.1"/>
    </source>
</evidence>
<evidence type="ECO:0000256" key="6">
    <source>
        <dbReference type="ARBA" id="ARBA00023136"/>
    </source>
</evidence>
<accession>A0ABV7YHF2</accession>
<evidence type="ECO:0000256" key="4">
    <source>
        <dbReference type="ARBA" id="ARBA00022692"/>
    </source>
</evidence>
<dbReference type="Pfam" id="PF05977">
    <property type="entry name" value="MFS_3"/>
    <property type="match status" value="1"/>
</dbReference>
<comment type="caution">
    <text evidence="9">The sequence shown here is derived from an EMBL/GenBank/DDBJ whole genome shotgun (WGS) entry which is preliminary data.</text>
</comment>
<sequence>MAGAHPAVAALRVPAFRRYLAGQLPSVTCSWAQVVGLSWVVVQLDPSALGWVVALQYAPSLVLGPWFGALVDRYDRRRLLMLAEAGLGLVATAYAVLAYAGGLTLPWVFVLAAVWGVINALDTPARRALVPMLLPPELVSIASALTGTLMLLGMSVGSALGAALVAAVGPTVAFAVNAVSFGVDVVVLWTIRVGPSPRVARAPGQIREGLRYVWQAPALRTAMLAIAVVATLGFTLQVSVPIFVEGPLRGGPGLVGIAFTTSATASLFGAITAAALGGPGPKAILRASLGMAAALAVVAAAPTFPVALVGLAGVGFAWSILITAVIAVLQSAEPSMTGRVMATFSGVLIGGMAAGGPITSVISTYADPRASFALGAVACVVVARLSLASRRSRVAAR</sequence>
<dbReference type="Gene3D" id="1.20.1250.20">
    <property type="entry name" value="MFS general substrate transporter like domains"/>
    <property type="match status" value="1"/>
</dbReference>
<dbReference type="InterPro" id="IPR010290">
    <property type="entry name" value="TM_effector"/>
</dbReference>
<keyword evidence="6 7" id="KW-0472">Membrane</keyword>
<organism evidence="9 10">
    <name type="scientific">Tenggerimyces flavus</name>
    <dbReference type="NCBI Taxonomy" id="1708749"/>
    <lineage>
        <taxon>Bacteria</taxon>
        <taxon>Bacillati</taxon>
        <taxon>Actinomycetota</taxon>
        <taxon>Actinomycetes</taxon>
        <taxon>Propionibacteriales</taxon>
        <taxon>Nocardioidaceae</taxon>
        <taxon>Tenggerimyces</taxon>
    </lineage>
</organism>
<feature type="transmembrane region" description="Helical" evidence="7">
    <location>
        <begin position="20"/>
        <end position="42"/>
    </location>
</feature>
<dbReference type="InterPro" id="IPR020846">
    <property type="entry name" value="MFS_dom"/>
</dbReference>
<feature type="domain" description="Major facilitator superfamily (MFS) profile" evidence="8">
    <location>
        <begin position="1"/>
        <end position="394"/>
    </location>
</feature>
<dbReference type="PANTHER" id="PTHR23513">
    <property type="entry name" value="INTEGRAL MEMBRANE EFFLUX PROTEIN-RELATED"/>
    <property type="match status" value="1"/>
</dbReference>
<evidence type="ECO:0000256" key="1">
    <source>
        <dbReference type="ARBA" id="ARBA00004651"/>
    </source>
</evidence>
<feature type="transmembrane region" description="Helical" evidence="7">
    <location>
        <begin position="283"/>
        <end position="301"/>
    </location>
</feature>
<evidence type="ECO:0000256" key="7">
    <source>
        <dbReference type="SAM" id="Phobius"/>
    </source>
</evidence>
<dbReference type="PANTHER" id="PTHR23513:SF11">
    <property type="entry name" value="STAPHYLOFERRIN A TRANSPORTER"/>
    <property type="match status" value="1"/>
</dbReference>
<protein>
    <submittedName>
        <fullName evidence="9">MFS transporter</fullName>
    </submittedName>
</protein>
<evidence type="ECO:0000256" key="2">
    <source>
        <dbReference type="ARBA" id="ARBA00022448"/>
    </source>
</evidence>
<keyword evidence="10" id="KW-1185">Reference proteome</keyword>
<reference evidence="10" key="1">
    <citation type="journal article" date="2019" name="Int. J. Syst. Evol. Microbiol.">
        <title>The Global Catalogue of Microorganisms (GCM) 10K type strain sequencing project: providing services to taxonomists for standard genome sequencing and annotation.</title>
        <authorList>
            <consortium name="The Broad Institute Genomics Platform"/>
            <consortium name="The Broad Institute Genome Sequencing Center for Infectious Disease"/>
            <person name="Wu L."/>
            <person name="Ma J."/>
        </authorList>
    </citation>
    <scope>NUCLEOTIDE SEQUENCE [LARGE SCALE GENOMIC DNA]</scope>
    <source>
        <strain evidence="10">CGMCC 4.7241</strain>
    </source>
</reference>
<feature type="transmembrane region" description="Helical" evidence="7">
    <location>
        <begin position="254"/>
        <end position="276"/>
    </location>
</feature>
<evidence type="ECO:0000256" key="5">
    <source>
        <dbReference type="ARBA" id="ARBA00022989"/>
    </source>
</evidence>
<dbReference type="CDD" id="cd06173">
    <property type="entry name" value="MFS_MefA_like"/>
    <property type="match status" value="1"/>
</dbReference>
<comment type="subcellular location">
    <subcellularLocation>
        <location evidence="1">Cell membrane</location>
        <topology evidence="1">Multi-pass membrane protein</topology>
    </subcellularLocation>
</comment>
<keyword evidence="2" id="KW-0813">Transport</keyword>
<dbReference type="EMBL" id="JBHRZH010000023">
    <property type="protein sequence ID" value="MFC3764298.1"/>
    <property type="molecule type" value="Genomic_DNA"/>
</dbReference>
<feature type="transmembrane region" description="Helical" evidence="7">
    <location>
        <begin position="369"/>
        <end position="387"/>
    </location>
</feature>
<dbReference type="SUPFAM" id="SSF103473">
    <property type="entry name" value="MFS general substrate transporter"/>
    <property type="match status" value="1"/>
</dbReference>
<dbReference type="PROSITE" id="PS50850">
    <property type="entry name" value="MFS"/>
    <property type="match status" value="1"/>
</dbReference>
<feature type="transmembrane region" description="Helical" evidence="7">
    <location>
        <begin position="172"/>
        <end position="191"/>
    </location>
</feature>
<evidence type="ECO:0000313" key="10">
    <source>
        <dbReference type="Proteomes" id="UP001595699"/>
    </source>
</evidence>
<dbReference type="InterPro" id="IPR036259">
    <property type="entry name" value="MFS_trans_sf"/>
</dbReference>
<dbReference type="Proteomes" id="UP001595699">
    <property type="component" value="Unassembled WGS sequence"/>
</dbReference>
<evidence type="ECO:0000259" key="8">
    <source>
        <dbReference type="PROSITE" id="PS50850"/>
    </source>
</evidence>
<evidence type="ECO:0000256" key="3">
    <source>
        <dbReference type="ARBA" id="ARBA00022475"/>
    </source>
</evidence>
<name>A0ABV7YHF2_9ACTN</name>
<feature type="transmembrane region" description="Helical" evidence="7">
    <location>
        <begin position="212"/>
        <end position="234"/>
    </location>
</feature>